<dbReference type="EMBL" id="JACHMK010000001">
    <property type="protein sequence ID" value="MBB6335509.1"/>
    <property type="molecule type" value="Genomic_DNA"/>
</dbReference>
<feature type="transmembrane region" description="Helical" evidence="1">
    <location>
        <begin position="7"/>
        <end position="24"/>
    </location>
</feature>
<accession>A0A923J061</accession>
<feature type="transmembrane region" description="Helical" evidence="1">
    <location>
        <begin position="30"/>
        <end position="57"/>
    </location>
</feature>
<keyword evidence="3" id="KW-1185">Reference proteome</keyword>
<keyword evidence="1" id="KW-0812">Transmembrane</keyword>
<feature type="transmembrane region" description="Helical" evidence="1">
    <location>
        <begin position="113"/>
        <end position="131"/>
    </location>
</feature>
<evidence type="ECO:0000313" key="2">
    <source>
        <dbReference type="EMBL" id="MBB6335509.1"/>
    </source>
</evidence>
<dbReference type="Proteomes" id="UP000617426">
    <property type="component" value="Unassembled WGS sequence"/>
</dbReference>
<evidence type="ECO:0000256" key="1">
    <source>
        <dbReference type="SAM" id="Phobius"/>
    </source>
</evidence>
<organism evidence="2 3">
    <name type="scientific">Schaalia hyovaginalis</name>
    <dbReference type="NCBI Taxonomy" id="29316"/>
    <lineage>
        <taxon>Bacteria</taxon>
        <taxon>Bacillati</taxon>
        <taxon>Actinomycetota</taxon>
        <taxon>Actinomycetes</taxon>
        <taxon>Actinomycetales</taxon>
        <taxon>Actinomycetaceae</taxon>
        <taxon>Schaalia</taxon>
    </lineage>
</organism>
<gene>
    <name evidence="2" type="ORF">HD592_002074</name>
</gene>
<proteinExistence type="predicted"/>
<dbReference type="AlphaFoldDB" id="A0A923J061"/>
<dbReference type="RefSeq" id="WP_184453919.1">
    <property type="nucleotide sequence ID" value="NZ_JACHMK010000001.1"/>
</dbReference>
<reference evidence="2" key="1">
    <citation type="submission" date="2020-08" db="EMBL/GenBank/DDBJ databases">
        <title>Sequencing the genomes of 1000 actinobacteria strains.</title>
        <authorList>
            <person name="Klenk H.-P."/>
        </authorList>
    </citation>
    <scope>NUCLEOTIDE SEQUENCE</scope>
    <source>
        <strain evidence="2">DSM 10695</strain>
    </source>
</reference>
<comment type="caution">
    <text evidence="2">The sequence shown here is derived from an EMBL/GenBank/DDBJ whole genome shotgun (WGS) entry which is preliminary data.</text>
</comment>
<sequence>MERGSMIAGFALFLFSYLAAIVILRQRDSIAIGTLLLMSCMISSIAAVSLSAISILLTRIGVKNRLEYDGYGWRIQGNRFVHFLSLAQRVSMLSFLPICLVVLYRWVSFGEAASFRWLIACAVLCTYTVILEHPFMEWRVIEPPIVILDPDGIEVRPLYGEPVRWEWCDGPVVSGFVSIRGLSVVKTAPHASGVDSVIMEAGAMTPSQLEALIIHFSQHPEDRSLLGSQKGKNLLTSLMKVPW</sequence>
<evidence type="ECO:0000313" key="3">
    <source>
        <dbReference type="Proteomes" id="UP000617426"/>
    </source>
</evidence>
<keyword evidence="1" id="KW-1133">Transmembrane helix</keyword>
<feature type="transmembrane region" description="Helical" evidence="1">
    <location>
        <begin position="86"/>
        <end position="107"/>
    </location>
</feature>
<name>A0A923J061_9ACTO</name>
<protein>
    <submittedName>
        <fullName evidence="2">Uncharacterized protein</fullName>
    </submittedName>
</protein>
<keyword evidence="1" id="KW-0472">Membrane</keyword>